<protein>
    <submittedName>
        <fullName evidence="2">Uncharacterized protein</fullName>
    </submittedName>
</protein>
<proteinExistence type="predicted"/>
<feature type="non-terminal residue" evidence="2">
    <location>
        <position position="1"/>
    </location>
</feature>
<gene>
    <name evidence="2" type="ORF">MIMGU_mgv1a021592mg</name>
</gene>
<dbReference type="AlphaFoldDB" id="A0A022QZC2"/>
<dbReference type="Pfam" id="PF03140">
    <property type="entry name" value="DUF247"/>
    <property type="match status" value="1"/>
</dbReference>
<feature type="transmembrane region" description="Helical" evidence="1">
    <location>
        <begin position="387"/>
        <end position="408"/>
    </location>
</feature>
<dbReference type="InterPro" id="IPR004158">
    <property type="entry name" value="DUF247_pln"/>
</dbReference>
<evidence type="ECO:0000313" key="2">
    <source>
        <dbReference type="EMBL" id="EYU32678.1"/>
    </source>
</evidence>
<dbReference type="STRING" id="4155.A0A022QZC2"/>
<organism evidence="2 3">
    <name type="scientific">Erythranthe guttata</name>
    <name type="common">Yellow monkey flower</name>
    <name type="synonym">Mimulus guttatus</name>
    <dbReference type="NCBI Taxonomy" id="4155"/>
    <lineage>
        <taxon>Eukaryota</taxon>
        <taxon>Viridiplantae</taxon>
        <taxon>Streptophyta</taxon>
        <taxon>Embryophyta</taxon>
        <taxon>Tracheophyta</taxon>
        <taxon>Spermatophyta</taxon>
        <taxon>Magnoliopsida</taxon>
        <taxon>eudicotyledons</taxon>
        <taxon>Gunneridae</taxon>
        <taxon>Pentapetalae</taxon>
        <taxon>asterids</taxon>
        <taxon>lamiids</taxon>
        <taxon>Lamiales</taxon>
        <taxon>Phrymaceae</taxon>
        <taxon>Erythranthe</taxon>
    </lineage>
</organism>
<dbReference type="PANTHER" id="PTHR31170">
    <property type="entry name" value="BNAC04G53230D PROTEIN"/>
    <property type="match status" value="1"/>
</dbReference>
<accession>A0A022QZC2</accession>
<dbReference type="Proteomes" id="UP000030748">
    <property type="component" value="Unassembled WGS sequence"/>
</dbReference>
<evidence type="ECO:0000313" key="3">
    <source>
        <dbReference type="Proteomes" id="UP000030748"/>
    </source>
</evidence>
<keyword evidence="3" id="KW-1185">Reference proteome</keyword>
<evidence type="ECO:0000256" key="1">
    <source>
        <dbReference type="SAM" id="Phobius"/>
    </source>
</evidence>
<keyword evidence="1" id="KW-0472">Membrane</keyword>
<dbReference type="EMBL" id="KI630827">
    <property type="protein sequence ID" value="EYU32678.1"/>
    <property type="molecule type" value="Genomic_DNA"/>
</dbReference>
<dbReference type="PhylomeDB" id="A0A022QZC2"/>
<sequence length="422" mass="49315">VSPQLRENKKHVYDPVVLSLGPYHHGGSQFRQTEKLKVEITNTTLDPNVRGLFRCKILDRIDEIRFFYSGLSTYEFDDEALAQMMLRDTCFVLYYIEIGTQDNDDNYNHMVHRLGLYVVGLMFRDFFVLENQIPFWIIKLLINLKINDKDEGEALLCTFLSEMNLGDNNRLTRVPWKDEEEPLHLIEAHHITLVDHEEIVATSTQRRRNLKFKWTRRKRSSPSSSFESDSNAFRSVTDLKAKGIHFRPSSNCVKDIRFNSYSFYGELYLPIRFVTNNSKVFFSNTIAFEMSPETDTNFDVASYINFMKALIENPKDVKELREKGILFSSLVNDEEVVKMFQEVDTYSHTSDYGFNLQDVTMRINEHCSSKAKTWMAELIYTYFRSPWTAIALLAATFLLCLTFLQTFYTMNPGWKSDGSDRI</sequence>
<dbReference type="eggNOG" id="ENOG502SHWE">
    <property type="taxonomic scope" value="Eukaryota"/>
</dbReference>
<keyword evidence="1" id="KW-1133">Transmembrane helix</keyword>
<keyword evidence="1" id="KW-0812">Transmembrane</keyword>
<dbReference type="PANTHER" id="PTHR31170:SF25">
    <property type="entry name" value="BNAA09G04570D PROTEIN"/>
    <property type="match status" value="1"/>
</dbReference>
<reference evidence="2 3" key="1">
    <citation type="journal article" date="2013" name="Proc. Natl. Acad. Sci. U.S.A.">
        <title>Fine-scale variation in meiotic recombination in Mimulus inferred from population shotgun sequencing.</title>
        <authorList>
            <person name="Hellsten U."/>
            <person name="Wright K.M."/>
            <person name="Jenkins J."/>
            <person name="Shu S."/>
            <person name="Yuan Y."/>
            <person name="Wessler S.R."/>
            <person name="Schmutz J."/>
            <person name="Willis J.H."/>
            <person name="Rokhsar D.S."/>
        </authorList>
    </citation>
    <scope>NUCLEOTIDE SEQUENCE [LARGE SCALE GENOMIC DNA]</scope>
    <source>
        <strain evidence="3">cv. DUN x IM62</strain>
    </source>
</reference>
<name>A0A022QZC2_ERYGU</name>